<name>A0ABU9GBB8_COBMA</name>
<reference evidence="2 3" key="1">
    <citation type="submission" date="2024-02" db="EMBL/GenBank/DDBJ databases">
        <title>Bacteria isolated from the canopy kelp, Nereocystis luetkeana.</title>
        <authorList>
            <person name="Pfister C.A."/>
            <person name="Younker I.T."/>
            <person name="Light S.H."/>
        </authorList>
    </citation>
    <scope>NUCLEOTIDE SEQUENCE [LARGE SCALE GENOMIC DNA]</scope>
    <source>
        <strain evidence="2 3">TI.5.07</strain>
    </source>
</reference>
<dbReference type="EMBL" id="JBAKAP010000002">
    <property type="protein sequence ID" value="MEL0615766.1"/>
    <property type="molecule type" value="Genomic_DNA"/>
</dbReference>
<dbReference type="Proteomes" id="UP001378242">
    <property type="component" value="Unassembled WGS sequence"/>
</dbReference>
<evidence type="ECO:0000313" key="2">
    <source>
        <dbReference type="EMBL" id="MEL0615766.1"/>
    </source>
</evidence>
<feature type="chain" id="PRO_5046670165" evidence="1">
    <location>
        <begin position="35"/>
        <end position="278"/>
    </location>
</feature>
<sequence>MSRCRLRSRRPRLKVLSLSISLLASLMSVPVSQAAERWQRADVLTDSFLEVALKREYQPGSSASLTRWQVPITVWLDSQLGDARLQRQLSQVQFRHLSAITGQPLSFVSSAREANLRIAFITRDHMTREAAAYVGKQQASTPGMRKALREGVCLTLFKTGADQAIASGLILIPVDYARQKARLVDCVVEESAQLMGLPNDSDAVFPSIFSDVTVDHWLSPLDYVLLKMLYAPELSSGMSADEVRAALPAVIQRLAEQGELSHAVRRVRKGSLREWAGE</sequence>
<accession>A0ABU9GBB8</accession>
<keyword evidence="3" id="KW-1185">Reference proteome</keyword>
<organism evidence="2 3">
    <name type="scientific">Cobetia marina</name>
    <name type="common">Deleya marina</name>
    <dbReference type="NCBI Taxonomy" id="28258"/>
    <lineage>
        <taxon>Bacteria</taxon>
        <taxon>Pseudomonadati</taxon>
        <taxon>Pseudomonadota</taxon>
        <taxon>Gammaproteobacteria</taxon>
        <taxon>Oceanospirillales</taxon>
        <taxon>Halomonadaceae</taxon>
        <taxon>Cobetia</taxon>
    </lineage>
</organism>
<gene>
    <name evidence="2" type="ORF">V6243_02910</name>
</gene>
<comment type="caution">
    <text evidence="2">The sequence shown here is derived from an EMBL/GenBank/DDBJ whole genome shotgun (WGS) entry which is preliminary data.</text>
</comment>
<keyword evidence="1" id="KW-0732">Signal</keyword>
<feature type="signal peptide" evidence="1">
    <location>
        <begin position="1"/>
        <end position="34"/>
    </location>
</feature>
<protein>
    <submittedName>
        <fullName evidence="2">DUF2927 domain-containing protein</fullName>
    </submittedName>
</protein>
<proteinExistence type="predicted"/>
<dbReference type="RefSeq" id="WP_341541791.1">
    <property type="nucleotide sequence ID" value="NZ_JBAKAP010000002.1"/>
</dbReference>
<evidence type="ECO:0000256" key="1">
    <source>
        <dbReference type="SAM" id="SignalP"/>
    </source>
</evidence>
<dbReference type="Pfam" id="PF11150">
    <property type="entry name" value="DUF2927"/>
    <property type="match status" value="1"/>
</dbReference>
<dbReference type="InterPro" id="IPR021323">
    <property type="entry name" value="DUF2927"/>
</dbReference>
<evidence type="ECO:0000313" key="3">
    <source>
        <dbReference type="Proteomes" id="UP001378242"/>
    </source>
</evidence>